<protein>
    <submittedName>
        <fullName evidence="2">Uncharacterized protein</fullName>
    </submittedName>
</protein>
<dbReference type="EMBL" id="JAGDFM010000094">
    <property type="protein sequence ID" value="KAG7386730.1"/>
    <property type="molecule type" value="Genomic_DNA"/>
</dbReference>
<evidence type="ECO:0000313" key="2">
    <source>
        <dbReference type="EMBL" id="KAG7386730.1"/>
    </source>
</evidence>
<feature type="compositionally biased region" description="Polar residues" evidence="1">
    <location>
        <begin position="156"/>
        <end position="169"/>
    </location>
</feature>
<feature type="compositionally biased region" description="Basic and acidic residues" evidence="1">
    <location>
        <begin position="33"/>
        <end position="47"/>
    </location>
</feature>
<organism evidence="2 3">
    <name type="scientific">Phytophthora pseudosyringae</name>
    <dbReference type="NCBI Taxonomy" id="221518"/>
    <lineage>
        <taxon>Eukaryota</taxon>
        <taxon>Sar</taxon>
        <taxon>Stramenopiles</taxon>
        <taxon>Oomycota</taxon>
        <taxon>Peronosporomycetes</taxon>
        <taxon>Peronosporales</taxon>
        <taxon>Peronosporaceae</taxon>
        <taxon>Phytophthora</taxon>
    </lineage>
</organism>
<feature type="compositionally biased region" description="Basic and acidic residues" evidence="1">
    <location>
        <begin position="310"/>
        <end position="322"/>
    </location>
</feature>
<reference evidence="2" key="1">
    <citation type="submission" date="2021-02" db="EMBL/GenBank/DDBJ databases">
        <authorList>
            <person name="Palmer J.M."/>
        </authorList>
    </citation>
    <scope>NUCLEOTIDE SEQUENCE</scope>
    <source>
        <strain evidence="2">SCRP734</strain>
    </source>
</reference>
<keyword evidence="3" id="KW-1185">Reference proteome</keyword>
<name>A0A8T1W3H5_9STRA</name>
<feature type="compositionally biased region" description="Basic residues" evidence="1">
    <location>
        <begin position="98"/>
        <end position="110"/>
    </location>
</feature>
<feature type="compositionally biased region" description="Polar residues" evidence="1">
    <location>
        <begin position="86"/>
        <end position="97"/>
    </location>
</feature>
<dbReference type="Proteomes" id="UP000694044">
    <property type="component" value="Unassembled WGS sequence"/>
</dbReference>
<dbReference type="OrthoDB" id="109801at2759"/>
<feature type="compositionally biased region" description="Low complexity" evidence="1">
    <location>
        <begin position="323"/>
        <end position="332"/>
    </location>
</feature>
<feature type="region of interest" description="Disordered" evidence="1">
    <location>
        <begin position="308"/>
        <end position="332"/>
    </location>
</feature>
<feature type="region of interest" description="Disordered" evidence="1">
    <location>
        <begin position="219"/>
        <end position="263"/>
    </location>
</feature>
<evidence type="ECO:0000313" key="3">
    <source>
        <dbReference type="Proteomes" id="UP000694044"/>
    </source>
</evidence>
<gene>
    <name evidence="2" type="ORF">PHYPSEUDO_015326</name>
</gene>
<feature type="region of interest" description="Disordered" evidence="1">
    <location>
        <begin position="149"/>
        <end position="169"/>
    </location>
</feature>
<evidence type="ECO:0000256" key="1">
    <source>
        <dbReference type="SAM" id="MobiDB-lite"/>
    </source>
</evidence>
<sequence length="426" mass="46044">MQRHNLAGEYDLAGVTARMEAMAARRRKWQSRNSEDPEKPQLAEREATCGFELAPADLSSGGSDADSDGGCQSNSTSTSSLPSDEGNATDSCHQSLTSKRRTGRGNARRLRVTDSLDLSMSVATSDASKFQAEAMHCSRADQRATFCKVPGKESQQRPSPHDANSQAQPEVNAICKPSRIPKLVQQRRQLQADKRPVAALVHPRGSLQAQSSVVTHNIGQNKTSPLSRDCLSSPEPSKPETLLYSTGSPVLGFSKPNDSKSRARVKTSKFGGLTEEIDFTTAEEQRLLQSLEKLDRRLTSVSAQTVAVREGGEQVSRRERLSSRGASRARGNSESSKLVCTANCDIDEETLRTAAYGGGTHCKLRQPSSVSVRSSSIKRAELSSGVHKARVRVGGAFVNDTGRNSSTDGSGKHKILVKKELAHLLF</sequence>
<proteinExistence type="predicted"/>
<accession>A0A8T1W3H5</accession>
<dbReference type="AlphaFoldDB" id="A0A8T1W3H5"/>
<comment type="caution">
    <text evidence="2">The sequence shown here is derived from an EMBL/GenBank/DDBJ whole genome shotgun (WGS) entry which is preliminary data.</text>
</comment>
<feature type="compositionally biased region" description="Low complexity" evidence="1">
    <location>
        <begin position="56"/>
        <end position="83"/>
    </location>
</feature>
<feature type="region of interest" description="Disordered" evidence="1">
    <location>
        <begin position="21"/>
        <end position="110"/>
    </location>
</feature>